<dbReference type="InterPro" id="IPR029063">
    <property type="entry name" value="SAM-dependent_MTases_sf"/>
</dbReference>
<dbReference type="Gene3D" id="3.40.50.150">
    <property type="entry name" value="Vaccinia Virus protein VP39"/>
    <property type="match status" value="1"/>
</dbReference>
<dbReference type="GO" id="GO:0008168">
    <property type="term" value="F:methyltransferase activity"/>
    <property type="evidence" value="ECO:0007669"/>
    <property type="project" value="TreeGrafter"/>
</dbReference>
<dbReference type="AlphaFoldDB" id="A0A6H2HEK8"/>
<dbReference type="RefSeq" id="WP_168923581.1">
    <property type="nucleotide sequence ID" value="NZ_CP051461.1"/>
</dbReference>
<dbReference type="InterPro" id="IPR050508">
    <property type="entry name" value="Methyltransf_Superfamily"/>
</dbReference>
<dbReference type="SUPFAM" id="SSF53335">
    <property type="entry name" value="S-adenosyl-L-methionine-dependent methyltransferases"/>
    <property type="match status" value="1"/>
</dbReference>
<organism evidence="1 2">
    <name type="scientific">Polaromonas vacuolata</name>
    <dbReference type="NCBI Taxonomy" id="37448"/>
    <lineage>
        <taxon>Bacteria</taxon>
        <taxon>Pseudomonadati</taxon>
        <taxon>Pseudomonadota</taxon>
        <taxon>Betaproteobacteria</taxon>
        <taxon>Burkholderiales</taxon>
        <taxon>Comamonadaceae</taxon>
        <taxon>Polaromonas</taxon>
    </lineage>
</organism>
<proteinExistence type="predicted"/>
<evidence type="ECO:0000313" key="2">
    <source>
        <dbReference type="Proteomes" id="UP000502041"/>
    </source>
</evidence>
<name>A0A6H2HEK8_9BURK</name>
<protein>
    <submittedName>
        <fullName evidence="1">Bifunctional methionine biosynthesis protein MetXA/MetW</fullName>
    </submittedName>
</protein>
<accession>A0A6H2HEK8</accession>
<evidence type="ECO:0000313" key="1">
    <source>
        <dbReference type="EMBL" id="QJC58187.1"/>
    </source>
</evidence>
<dbReference type="Pfam" id="PF07021">
    <property type="entry name" value="MetW"/>
    <property type="match status" value="1"/>
</dbReference>
<dbReference type="EMBL" id="CP051461">
    <property type="protein sequence ID" value="QJC58187.1"/>
    <property type="molecule type" value="Genomic_DNA"/>
</dbReference>
<reference evidence="1 2" key="1">
    <citation type="submission" date="2020-04" db="EMBL/GenBank/DDBJ databases">
        <title>Complete genome of a Psychrophilic, Marine, Gas Vacuolate Bacterium Polaromonas vacuolata KCTC 22033T.</title>
        <authorList>
            <person name="Hwang K."/>
            <person name="Kim K.M."/>
        </authorList>
    </citation>
    <scope>NUCLEOTIDE SEQUENCE [LARGE SCALE GENOMIC DNA]</scope>
    <source>
        <strain evidence="1 2">KCTC 22033</strain>
    </source>
</reference>
<gene>
    <name evidence="1" type="primary">metXA_3</name>
    <name evidence="1" type="ORF">HC248_03524</name>
</gene>
<dbReference type="NCBIfam" id="TIGR02081">
    <property type="entry name" value="metW"/>
    <property type="match status" value="1"/>
</dbReference>
<keyword evidence="2" id="KW-1185">Reference proteome</keyword>
<sequence>MNSQFEATPLPLPLPSADLLSIARLVPQGSRVLDLGCGTGELLAYLINQRGCSGYGVEISDANVQACVARGVNVMQLNLDEGLALFADNSFDVVLQIDTLQHLRNAEIMLRETARVGRMGIVAFPNFAHWPNRLAVLRGRMPVTKILPYQWYDTPNIRVGTLRDFEALALQNQLHILDSFGLQDGREVRFWPNLRATRAVFKFQGQLPL</sequence>
<dbReference type="PANTHER" id="PTHR42912">
    <property type="entry name" value="METHYLTRANSFERASE"/>
    <property type="match status" value="1"/>
</dbReference>
<dbReference type="Proteomes" id="UP000502041">
    <property type="component" value="Chromosome"/>
</dbReference>
<dbReference type="KEGG" id="pvac:HC248_03524"/>
<dbReference type="CDD" id="cd02440">
    <property type="entry name" value="AdoMet_MTases"/>
    <property type="match status" value="1"/>
</dbReference>
<dbReference type="InterPro" id="IPR010743">
    <property type="entry name" value="Methionine_synth_MetW"/>
</dbReference>
<dbReference type="PANTHER" id="PTHR42912:SF58">
    <property type="entry name" value="BLR1400 PROTEIN"/>
    <property type="match status" value="1"/>
</dbReference>